<dbReference type="AlphaFoldDB" id="A0A914V9S0"/>
<keyword evidence="2" id="KW-1185">Reference proteome</keyword>
<proteinExistence type="predicted"/>
<dbReference type="WBParaSite" id="PSAMB.scaffold171size69667.g2882.t1">
    <property type="protein sequence ID" value="PSAMB.scaffold171size69667.g2882.t1"/>
    <property type="gene ID" value="PSAMB.scaffold171size69667.g2882"/>
</dbReference>
<accession>A0A914V9S0</accession>
<reference evidence="3" key="1">
    <citation type="submission" date="2022-11" db="UniProtKB">
        <authorList>
            <consortium name="WormBaseParasite"/>
        </authorList>
    </citation>
    <scope>IDENTIFICATION</scope>
</reference>
<keyword evidence="1" id="KW-1133">Transmembrane helix</keyword>
<evidence type="ECO:0000313" key="2">
    <source>
        <dbReference type="Proteomes" id="UP000887566"/>
    </source>
</evidence>
<organism evidence="2 3">
    <name type="scientific">Plectus sambesii</name>
    <dbReference type="NCBI Taxonomy" id="2011161"/>
    <lineage>
        <taxon>Eukaryota</taxon>
        <taxon>Metazoa</taxon>
        <taxon>Ecdysozoa</taxon>
        <taxon>Nematoda</taxon>
        <taxon>Chromadorea</taxon>
        <taxon>Plectida</taxon>
        <taxon>Plectina</taxon>
        <taxon>Plectoidea</taxon>
        <taxon>Plectidae</taxon>
        <taxon>Plectus</taxon>
    </lineage>
</organism>
<name>A0A914V9S0_9BILA</name>
<feature type="transmembrane region" description="Helical" evidence="1">
    <location>
        <begin position="66"/>
        <end position="85"/>
    </location>
</feature>
<dbReference type="Proteomes" id="UP000887566">
    <property type="component" value="Unplaced"/>
</dbReference>
<evidence type="ECO:0000313" key="3">
    <source>
        <dbReference type="WBParaSite" id="PSAMB.scaffold171size69667.g2882.t1"/>
    </source>
</evidence>
<keyword evidence="1" id="KW-0472">Membrane</keyword>
<evidence type="ECO:0000256" key="1">
    <source>
        <dbReference type="SAM" id="Phobius"/>
    </source>
</evidence>
<protein>
    <submittedName>
        <fullName evidence="3">Uncharacterized protein</fullName>
    </submittedName>
</protein>
<keyword evidence="1" id="KW-0812">Transmembrane</keyword>
<sequence length="101" mass="10878">MLICCTADGLHNEASASREHVLLKITSSDDEDLPKNIYQTADIIVQQSSTEIGLTALGFFKLSKGALLTIYSLVITYVIILLQSVQGPGVGKLLKNATELN</sequence>